<comment type="caution">
    <text evidence="2">The sequence shown here is derived from an EMBL/GenBank/DDBJ whole genome shotgun (WGS) entry which is preliminary data.</text>
</comment>
<protein>
    <submittedName>
        <fullName evidence="2">Uncharacterized protein</fullName>
    </submittedName>
</protein>
<dbReference type="EMBL" id="JARJCN010000017">
    <property type="protein sequence ID" value="KAJ7092811.1"/>
    <property type="molecule type" value="Genomic_DNA"/>
</dbReference>
<organism evidence="2 3">
    <name type="scientific">Mycena belliarum</name>
    <dbReference type="NCBI Taxonomy" id="1033014"/>
    <lineage>
        <taxon>Eukaryota</taxon>
        <taxon>Fungi</taxon>
        <taxon>Dikarya</taxon>
        <taxon>Basidiomycota</taxon>
        <taxon>Agaricomycotina</taxon>
        <taxon>Agaricomycetes</taxon>
        <taxon>Agaricomycetidae</taxon>
        <taxon>Agaricales</taxon>
        <taxon>Marasmiineae</taxon>
        <taxon>Mycenaceae</taxon>
        <taxon>Mycena</taxon>
    </lineage>
</organism>
<feature type="region of interest" description="Disordered" evidence="1">
    <location>
        <begin position="83"/>
        <end position="124"/>
    </location>
</feature>
<keyword evidence="3" id="KW-1185">Reference proteome</keyword>
<sequence length="196" mass="21711">MWARRHGRAPPSPTRRPPMRPPRRKLDEGAPREQAPRGICHASPASSRSFLLVGDPTSDPHYRTWTLPLQHASLRRYPAHALEHPALPPSRESQASPSAPQRDEKPAQRPGESSARTSEDVGVWGGSSGATLVSRHRGLWATIQGWQDRWQTGEEHPWIQMHLRTHQANRGAVETSEGNVAGLCAENTQEVGFDNG</sequence>
<evidence type="ECO:0000256" key="1">
    <source>
        <dbReference type="SAM" id="MobiDB-lite"/>
    </source>
</evidence>
<feature type="compositionally biased region" description="Basic and acidic residues" evidence="1">
    <location>
        <begin position="24"/>
        <end position="35"/>
    </location>
</feature>
<feature type="region of interest" description="Disordered" evidence="1">
    <location>
        <begin position="1"/>
        <end position="57"/>
    </location>
</feature>
<gene>
    <name evidence="2" type="ORF">B0H15DRAFT_1020880</name>
</gene>
<reference evidence="2" key="1">
    <citation type="submission" date="2023-03" db="EMBL/GenBank/DDBJ databases">
        <title>Massive genome expansion in bonnet fungi (Mycena s.s.) driven by repeated elements and novel gene families across ecological guilds.</title>
        <authorList>
            <consortium name="Lawrence Berkeley National Laboratory"/>
            <person name="Harder C.B."/>
            <person name="Miyauchi S."/>
            <person name="Viragh M."/>
            <person name="Kuo A."/>
            <person name="Thoen E."/>
            <person name="Andreopoulos B."/>
            <person name="Lu D."/>
            <person name="Skrede I."/>
            <person name="Drula E."/>
            <person name="Henrissat B."/>
            <person name="Morin E."/>
            <person name="Kohler A."/>
            <person name="Barry K."/>
            <person name="LaButti K."/>
            <person name="Morin E."/>
            <person name="Salamov A."/>
            <person name="Lipzen A."/>
            <person name="Mereny Z."/>
            <person name="Hegedus B."/>
            <person name="Baldrian P."/>
            <person name="Stursova M."/>
            <person name="Weitz H."/>
            <person name="Taylor A."/>
            <person name="Grigoriev I.V."/>
            <person name="Nagy L.G."/>
            <person name="Martin F."/>
            <person name="Kauserud H."/>
        </authorList>
    </citation>
    <scope>NUCLEOTIDE SEQUENCE</scope>
    <source>
        <strain evidence="2">CBHHK173m</strain>
    </source>
</reference>
<evidence type="ECO:0000313" key="2">
    <source>
        <dbReference type="EMBL" id="KAJ7092811.1"/>
    </source>
</evidence>
<dbReference type="Proteomes" id="UP001222325">
    <property type="component" value="Unassembled WGS sequence"/>
</dbReference>
<proteinExistence type="predicted"/>
<dbReference type="AlphaFoldDB" id="A0AAD6U6G7"/>
<name>A0AAD6U6G7_9AGAR</name>
<accession>A0AAD6U6G7</accession>
<evidence type="ECO:0000313" key="3">
    <source>
        <dbReference type="Proteomes" id="UP001222325"/>
    </source>
</evidence>